<evidence type="ECO:0000256" key="1">
    <source>
        <dbReference type="ARBA" id="ARBA00012528"/>
    </source>
</evidence>
<evidence type="ECO:0000313" key="4">
    <source>
        <dbReference type="EMBL" id="MBM7035835.1"/>
    </source>
</evidence>
<dbReference type="InterPro" id="IPR050469">
    <property type="entry name" value="Diguanylate_Cyclase"/>
</dbReference>
<dbReference type="PANTHER" id="PTHR45138">
    <property type="entry name" value="REGULATORY COMPONENTS OF SENSORY TRANSDUCTION SYSTEM"/>
    <property type="match status" value="1"/>
</dbReference>
<dbReference type="CDD" id="cd01949">
    <property type="entry name" value="GGDEF"/>
    <property type="match status" value="1"/>
</dbReference>
<reference evidence="4 5" key="1">
    <citation type="submission" date="2021-02" db="EMBL/GenBank/DDBJ databases">
        <authorList>
            <person name="Park J.-S."/>
        </authorList>
    </citation>
    <scope>NUCLEOTIDE SEQUENCE [LARGE SCALE GENOMIC DNA]</scope>
    <source>
        <strain evidence="4 5">188UL20-2</strain>
    </source>
</reference>
<keyword evidence="5" id="KW-1185">Reference proteome</keyword>
<dbReference type="Gene3D" id="3.30.70.270">
    <property type="match status" value="1"/>
</dbReference>
<dbReference type="Gene3D" id="3.30.450.40">
    <property type="match status" value="1"/>
</dbReference>
<proteinExistence type="predicted"/>
<dbReference type="SUPFAM" id="SSF48452">
    <property type="entry name" value="TPR-like"/>
    <property type="match status" value="1"/>
</dbReference>
<dbReference type="Proteomes" id="UP000809621">
    <property type="component" value="Unassembled WGS sequence"/>
</dbReference>
<dbReference type="InterPro" id="IPR029787">
    <property type="entry name" value="Nucleotide_cyclase"/>
</dbReference>
<comment type="catalytic activity">
    <reaction evidence="2">
        <text>2 GTP = 3',3'-c-di-GMP + 2 diphosphate</text>
        <dbReference type="Rhea" id="RHEA:24898"/>
        <dbReference type="ChEBI" id="CHEBI:33019"/>
        <dbReference type="ChEBI" id="CHEBI:37565"/>
        <dbReference type="ChEBI" id="CHEBI:58805"/>
        <dbReference type="EC" id="2.7.7.65"/>
    </reaction>
</comment>
<name>A0ABS2HE16_9VIBR</name>
<organism evidence="4 5">
    <name type="scientific">Vibrio ulleungensis</name>
    <dbReference type="NCBI Taxonomy" id="2807619"/>
    <lineage>
        <taxon>Bacteria</taxon>
        <taxon>Pseudomonadati</taxon>
        <taxon>Pseudomonadota</taxon>
        <taxon>Gammaproteobacteria</taxon>
        <taxon>Vibrionales</taxon>
        <taxon>Vibrionaceae</taxon>
        <taxon>Vibrio</taxon>
    </lineage>
</organism>
<dbReference type="SMART" id="SM00028">
    <property type="entry name" value="TPR"/>
    <property type="match status" value="3"/>
</dbReference>
<dbReference type="InterPro" id="IPR019734">
    <property type="entry name" value="TPR_rpt"/>
</dbReference>
<dbReference type="SMART" id="SM00065">
    <property type="entry name" value="GAF"/>
    <property type="match status" value="1"/>
</dbReference>
<dbReference type="Gene3D" id="1.25.40.10">
    <property type="entry name" value="Tetratricopeptide repeat domain"/>
    <property type="match status" value="2"/>
</dbReference>
<accession>A0ABS2HE16</accession>
<dbReference type="InterPro" id="IPR029016">
    <property type="entry name" value="GAF-like_dom_sf"/>
</dbReference>
<dbReference type="Pfam" id="PF13185">
    <property type="entry name" value="GAF_2"/>
    <property type="match status" value="1"/>
</dbReference>
<evidence type="ECO:0000256" key="2">
    <source>
        <dbReference type="ARBA" id="ARBA00034247"/>
    </source>
</evidence>
<dbReference type="Pfam" id="PF13424">
    <property type="entry name" value="TPR_12"/>
    <property type="match status" value="1"/>
</dbReference>
<dbReference type="InterPro" id="IPR011990">
    <property type="entry name" value="TPR-like_helical_dom_sf"/>
</dbReference>
<dbReference type="SMART" id="SM00267">
    <property type="entry name" value="GGDEF"/>
    <property type="match status" value="1"/>
</dbReference>
<dbReference type="PANTHER" id="PTHR45138:SF9">
    <property type="entry name" value="DIGUANYLATE CYCLASE DGCM-RELATED"/>
    <property type="match status" value="1"/>
</dbReference>
<dbReference type="Pfam" id="PF00990">
    <property type="entry name" value="GGDEF"/>
    <property type="match status" value="1"/>
</dbReference>
<evidence type="ECO:0000313" key="5">
    <source>
        <dbReference type="Proteomes" id="UP000809621"/>
    </source>
</evidence>
<dbReference type="EMBL" id="JAFEUM010000002">
    <property type="protein sequence ID" value="MBM7035835.1"/>
    <property type="molecule type" value="Genomic_DNA"/>
</dbReference>
<dbReference type="RefSeq" id="WP_205157463.1">
    <property type="nucleotide sequence ID" value="NZ_JAFEUM010000002.1"/>
</dbReference>
<dbReference type="SUPFAM" id="SSF55781">
    <property type="entry name" value="GAF domain-like"/>
    <property type="match status" value="1"/>
</dbReference>
<evidence type="ECO:0000259" key="3">
    <source>
        <dbReference type="PROSITE" id="PS50887"/>
    </source>
</evidence>
<dbReference type="InterPro" id="IPR000160">
    <property type="entry name" value="GGDEF_dom"/>
</dbReference>
<dbReference type="NCBIfam" id="TIGR00254">
    <property type="entry name" value="GGDEF"/>
    <property type="match status" value="1"/>
</dbReference>
<dbReference type="EC" id="2.7.7.65" evidence="1"/>
<dbReference type="PROSITE" id="PS50887">
    <property type="entry name" value="GGDEF"/>
    <property type="match status" value="1"/>
</dbReference>
<dbReference type="SUPFAM" id="SSF55073">
    <property type="entry name" value="Nucleotide cyclase"/>
    <property type="match status" value="1"/>
</dbReference>
<sequence length="708" mass="79614">MTKNSRNEMIALASQLRTHPDIAGLDFIEKKIEAVSAKHGVSIFATLRHFLNGMRAIRSDQDELAIEEYGSCIRIASDGDYVLTAISHLLTATIHYEQERTELASVHFKAALANEHRLDTGTLSWILVNISGFYCFLGNYERALECASKGAELSSSSFNAYNYCVCLLNIGYAHTHLGRSREAVSVLEDAVEIGTKNNNSRLLAIAHSYLARSYASLDDCDFDKTQQLFFTARQYFTDALSVNDQVENEIGIARFYNKHARYIESVEVCDALFAQLSSELRPIARRRALELQCEALSELKMWERLAKGENQLRRLVSSALDEHETARNESVVEEVESTAEQQEQLINSKVFENLDAINTIGQMIATSDNLSKTLPKIYQQVNTVFPTFEFGIALYDNASDILDYCYFYDVNGSVKGKRVDCNKGDNLGAFVVNHLQTVHINSVASDTLSPFLNTEYKDASNPVVNDEECHSLLMTPIVLKNELLGVLSLRAKEVDQYHSYHRRLFEQLANFIGISLINLQQKARLLIANQQLEKLSQTDPLTGLRNRHQLSELFHDSLDSSVVNSTSFSLALIDIDYYKRFNDTYGHQMGDKALVFVANLLAEGFSDSKAHLFRYGGDEFLLLAEGLSQDALEHRLRSLLDNCYALHIDGINTPITLSVGAAIAECPERGTRFNLLFDLADEALYQIKNQGRNGYNVRTCKKEQLLSD</sequence>
<feature type="domain" description="GGDEF" evidence="3">
    <location>
        <begin position="566"/>
        <end position="700"/>
    </location>
</feature>
<gene>
    <name evidence="4" type="ORF">JQC93_05390</name>
</gene>
<dbReference type="InterPro" id="IPR003018">
    <property type="entry name" value="GAF"/>
</dbReference>
<protein>
    <recommendedName>
        <fullName evidence="1">diguanylate cyclase</fullName>
        <ecNumber evidence="1">2.7.7.65</ecNumber>
    </recommendedName>
</protein>
<dbReference type="InterPro" id="IPR043128">
    <property type="entry name" value="Rev_trsase/Diguanyl_cyclase"/>
</dbReference>
<comment type="caution">
    <text evidence="4">The sequence shown here is derived from an EMBL/GenBank/DDBJ whole genome shotgun (WGS) entry which is preliminary data.</text>
</comment>